<evidence type="ECO:0000313" key="6">
    <source>
        <dbReference type="Proteomes" id="UP000319836"/>
    </source>
</evidence>
<dbReference type="SUPFAM" id="SSF49265">
    <property type="entry name" value="Fibronectin type III"/>
    <property type="match status" value="1"/>
</dbReference>
<feature type="non-terminal residue" evidence="5">
    <location>
        <position position="775"/>
    </location>
</feature>
<dbReference type="Gene3D" id="3.20.20.80">
    <property type="entry name" value="Glycosidases"/>
    <property type="match status" value="1"/>
</dbReference>
<gene>
    <name evidence="5" type="ORF">E6K80_14715</name>
</gene>
<feature type="non-terminal residue" evidence="5">
    <location>
        <position position="1"/>
    </location>
</feature>
<evidence type="ECO:0000256" key="3">
    <source>
        <dbReference type="SAM" id="MobiDB-lite"/>
    </source>
</evidence>
<dbReference type="Pfam" id="PF00041">
    <property type="entry name" value="fn3"/>
    <property type="match status" value="1"/>
</dbReference>
<feature type="region of interest" description="Disordered" evidence="3">
    <location>
        <begin position="34"/>
        <end position="54"/>
    </location>
</feature>
<dbReference type="EMBL" id="VBPA01000422">
    <property type="protein sequence ID" value="TMQ67972.1"/>
    <property type="molecule type" value="Genomic_DNA"/>
</dbReference>
<dbReference type="Proteomes" id="UP000319836">
    <property type="component" value="Unassembled WGS sequence"/>
</dbReference>
<dbReference type="SMART" id="SM00642">
    <property type="entry name" value="Aamy"/>
    <property type="match status" value="1"/>
</dbReference>
<sequence length="775" mass="83204">TGDVRYDDPVIKLPWGVNPEGYCRNYADGATNCPWRFDDTPPADSPTKEQPRGRDYYGGDLKGVDQQLGYLSTLGVSAIYFNPIFDAGSNHSYDTQDYTTVDPYFGTQKDFDNLIKHAKALGIRVILDGVFNHMSSDSPLFDRYHHFATTGACESTSSPYRSWFVFTNVAAGTGTCAGAAGPLSATYEGWFGFDSIPVLRKDQAAVQSYFLTAPDSIAKRWIQSGASGWRLDVSGDPSFPIGYWESFRSVVKATNPQALTISETWQKDSTLLRMVRGDRLDTTMNYRLRDAVLALLAPQPFDSKGFADSGHQISVSDFADRLASMREDYTDATYYSLMNLLDSHDTERLLWTLTPGTATTAAKEQNAANVAAGKLRVKLASLIQFTVPGAPTIYSGDEVGVTGADDPDDRRTYPWADLGGHPDTDLLAHYTALSDLRSSIPALRSGDFRILLADDAAETVAYGRGTGTQVAILVLNRSGATRQIEIPVAGYVPDGIALDRRFGVEVAASGSIAVAGGSVRVSLPAMSGLVLASGSVDLTPPVAPTNLHVTDEAANQLSVAWTASIGAVGYDVWVSTLSGGGYVKANDTPVVGTTFTIDGLENARTYYIVVRARDESGNSSKPSNEASGLPHPVIGWANLQWPPETSHVIIAVNRTENIYGQVWIDGVTNQPGATPSLIAQLGFGPDSSDPDGNASWQWVDAAFNTDAGNNDEFVASLLPEATGTFDYAYRYSVTSGRDWVYADLDGIGNGYSTSQAGTLHVTASDDTIRPAVPTG</sequence>
<dbReference type="InterPro" id="IPR013780">
    <property type="entry name" value="Glyco_hydro_b"/>
</dbReference>
<dbReference type="SUPFAM" id="SSF51011">
    <property type="entry name" value="Glycosyl hydrolase domain"/>
    <property type="match status" value="1"/>
</dbReference>
<dbReference type="PANTHER" id="PTHR10357:SF210">
    <property type="entry name" value="MALTODEXTRIN GLUCOSIDASE"/>
    <property type="match status" value="1"/>
</dbReference>
<dbReference type="Gene3D" id="3.90.400.10">
    <property type="entry name" value="Oligo-1,6-glucosidase, Domain 2"/>
    <property type="match status" value="1"/>
</dbReference>
<dbReference type="SUPFAM" id="SSF51445">
    <property type="entry name" value="(Trans)glycosidases"/>
    <property type="match status" value="1"/>
</dbReference>
<name>A0A538TWH1_UNCEI</name>
<organism evidence="5 6">
    <name type="scientific">Eiseniibacteriota bacterium</name>
    <dbReference type="NCBI Taxonomy" id="2212470"/>
    <lineage>
        <taxon>Bacteria</taxon>
        <taxon>Candidatus Eiseniibacteriota</taxon>
    </lineage>
</organism>
<dbReference type="GO" id="GO:0016798">
    <property type="term" value="F:hydrolase activity, acting on glycosyl bonds"/>
    <property type="evidence" value="ECO:0007669"/>
    <property type="project" value="UniProtKB-KW"/>
</dbReference>
<evidence type="ECO:0000256" key="1">
    <source>
        <dbReference type="ARBA" id="ARBA00022801"/>
    </source>
</evidence>
<keyword evidence="1" id="KW-0378">Hydrolase</keyword>
<dbReference type="InterPro" id="IPR003961">
    <property type="entry name" value="FN3_dom"/>
</dbReference>
<comment type="caution">
    <text evidence="5">The sequence shown here is derived from an EMBL/GenBank/DDBJ whole genome shotgun (WGS) entry which is preliminary data.</text>
</comment>
<evidence type="ECO:0000313" key="5">
    <source>
        <dbReference type="EMBL" id="TMQ67972.1"/>
    </source>
</evidence>
<protein>
    <submittedName>
        <fullName evidence="5">Alpha-amylase</fullName>
    </submittedName>
</protein>
<proteinExistence type="predicted"/>
<dbReference type="InterPro" id="IPR006047">
    <property type="entry name" value="GH13_cat_dom"/>
</dbReference>
<dbReference type="SMART" id="SM00060">
    <property type="entry name" value="FN3"/>
    <property type="match status" value="1"/>
</dbReference>
<dbReference type="PANTHER" id="PTHR10357">
    <property type="entry name" value="ALPHA-AMYLASE FAMILY MEMBER"/>
    <property type="match status" value="1"/>
</dbReference>
<dbReference type="AlphaFoldDB" id="A0A538TWH1"/>
<dbReference type="CDD" id="cd11338">
    <property type="entry name" value="AmyAc_CMD"/>
    <property type="match status" value="1"/>
</dbReference>
<dbReference type="GO" id="GO:0005975">
    <property type="term" value="P:carbohydrate metabolic process"/>
    <property type="evidence" value="ECO:0007669"/>
    <property type="project" value="InterPro"/>
</dbReference>
<dbReference type="InterPro" id="IPR013783">
    <property type="entry name" value="Ig-like_fold"/>
</dbReference>
<dbReference type="InterPro" id="IPR045857">
    <property type="entry name" value="O16G_dom_2"/>
</dbReference>
<dbReference type="InterPro" id="IPR036116">
    <property type="entry name" value="FN3_sf"/>
</dbReference>
<reference evidence="5 6" key="1">
    <citation type="journal article" date="2019" name="Nat. Microbiol.">
        <title>Mediterranean grassland soil C-N compound turnover is dependent on rainfall and depth, and is mediated by genomically divergent microorganisms.</title>
        <authorList>
            <person name="Diamond S."/>
            <person name="Andeer P.F."/>
            <person name="Li Z."/>
            <person name="Crits-Christoph A."/>
            <person name="Burstein D."/>
            <person name="Anantharaman K."/>
            <person name="Lane K.R."/>
            <person name="Thomas B.C."/>
            <person name="Pan C."/>
            <person name="Northen T.R."/>
            <person name="Banfield J.F."/>
        </authorList>
    </citation>
    <scope>NUCLEOTIDE SEQUENCE [LARGE SCALE GENOMIC DNA]</scope>
    <source>
        <strain evidence="5">WS_10</strain>
    </source>
</reference>
<dbReference type="Pfam" id="PF00128">
    <property type="entry name" value="Alpha-amylase"/>
    <property type="match status" value="1"/>
</dbReference>
<accession>A0A538TWH1</accession>
<evidence type="ECO:0000259" key="4">
    <source>
        <dbReference type="PROSITE" id="PS50853"/>
    </source>
</evidence>
<dbReference type="Gene3D" id="2.60.40.1180">
    <property type="entry name" value="Golgi alpha-mannosidase II"/>
    <property type="match status" value="1"/>
</dbReference>
<keyword evidence="2" id="KW-0326">Glycosidase</keyword>
<dbReference type="PROSITE" id="PS50853">
    <property type="entry name" value="FN3"/>
    <property type="match status" value="1"/>
</dbReference>
<feature type="domain" description="Fibronectin type-III" evidence="4">
    <location>
        <begin position="543"/>
        <end position="633"/>
    </location>
</feature>
<dbReference type="InterPro" id="IPR017853">
    <property type="entry name" value="GH"/>
</dbReference>
<dbReference type="Gene3D" id="2.60.40.10">
    <property type="entry name" value="Immunoglobulins"/>
    <property type="match status" value="1"/>
</dbReference>
<dbReference type="CDD" id="cd00063">
    <property type="entry name" value="FN3"/>
    <property type="match status" value="1"/>
</dbReference>
<evidence type="ECO:0000256" key="2">
    <source>
        <dbReference type="ARBA" id="ARBA00023295"/>
    </source>
</evidence>